<feature type="region of interest" description="Disordered" evidence="1">
    <location>
        <begin position="1"/>
        <end position="26"/>
    </location>
</feature>
<dbReference type="OrthoDB" id="10546736at2759"/>
<gene>
    <name evidence="2" type="ORF">DAPPUDRAFT_99797</name>
</gene>
<dbReference type="Proteomes" id="UP000000305">
    <property type="component" value="Unassembled WGS sequence"/>
</dbReference>
<sequence length="121" mass="13807">MVSSRHPRPLGARQNHGIWHRPHHNQGEDQSTAIWLRIGYMSSNSRANIGPNSPRSRFHFQPPLYLAPVCSTFHKSSAELVKIDENVIIVSVFVSINRRQATISSNYRSRQPQLILKQQGI</sequence>
<evidence type="ECO:0000256" key="1">
    <source>
        <dbReference type="SAM" id="MobiDB-lite"/>
    </source>
</evidence>
<dbReference type="AlphaFoldDB" id="E9G8B5"/>
<evidence type="ECO:0000313" key="2">
    <source>
        <dbReference type="EMBL" id="EFX84303.1"/>
    </source>
</evidence>
<dbReference type="KEGG" id="dpx:DAPPUDRAFT_99797"/>
<name>E9G8B5_DAPPU</name>
<organism evidence="2 3">
    <name type="scientific">Daphnia pulex</name>
    <name type="common">Water flea</name>
    <dbReference type="NCBI Taxonomy" id="6669"/>
    <lineage>
        <taxon>Eukaryota</taxon>
        <taxon>Metazoa</taxon>
        <taxon>Ecdysozoa</taxon>
        <taxon>Arthropoda</taxon>
        <taxon>Crustacea</taxon>
        <taxon>Branchiopoda</taxon>
        <taxon>Diplostraca</taxon>
        <taxon>Cladocera</taxon>
        <taxon>Anomopoda</taxon>
        <taxon>Daphniidae</taxon>
        <taxon>Daphnia</taxon>
    </lineage>
</organism>
<proteinExistence type="predicted"/>
<reference evidence="2 3" key="1">
    <citation type="journal article" date="2011" name="Science">
        <title>The ecoresponsive genome of Daphnia pulex.</title>
        <authorList>
            <person name="Colbourne J.K."/>
            <person name="Pfrender M.E."/>
            <person name="Gilbert D."/>
            <person name="Thomas W.K."/>
            <person name="Tucker A."/>
            <person name="Oakley T.H."/>
            <person name="Tokishita S."/>
            <person name="Aerts A."/>
            <person name="Arnold G.J."/>
            <person name="Basu M.K."/>
            <person name="Bauer D.J."/>
            <person name="Caceres C.E."/>
            <person name="Carmel L."/>
            <person name="Casola C."/>
            <person name="Choi J.H."/>
            <person name="Detter J.C."/>
            <person name="Dong Q."/>
            <person name="Dusheyko S."/>
            <person name="Eads B.D."/>
            <person name="Frohlich T."/>
            <person name="Geiler-Samerotte K.A."/>
            <person name="Gerlach D."/>
            <person name="Hatcher P."/>
            <person name="Jogdeo S."/>
            <person name="Krijgsveld J."/>
            <person name="Kriventseva E.V."/>
            <person name="Kultz D."/>
            <person name="Laforsch C."/>
            <person name="Lindquist E."/>
            <person name="Lopez J."/>
            <person name="Manak J.R."/>
            <person name="Muller J."/>
            <person name="Pangilinan J."/>
            <person name="Patwardhan R.P."/>
            <person name="Pitluck S."/>
            <person name="Pritham E.J."/>
            <person name="Rechtsteiner A."/>
            <person name="Rho M."/>
            <person name="Rogozin I.B."/>
            <person name="Sakarya O."/>
            <person name="Salamov A."/>
            <person name="Schaack S."/>
            <person name="Shapiro H."/>
            <person name="Shiga Y."/>
            <person name="Skalitzky C."/>
            <person name="Smith Z."/>
            <person name="Souvorov A."/>
            <person name="Sung W."/>
            <person name="Tang Z."/>
            <person name="Tsuchiya D."/>
            <person name="Tu H."/>
            <person name="Vos H."/>
            <person name="Wang M."/>
            <person name="Wolf Y.I."/>
            <person name="Yamagata H."/>
            <person name="Yamada T."/>
            <person name="Ye Y."/>
            <person name="Shaw J.R."/>
            <person name="Andrews J."/>
            <person name="Crease T.J."/>
            <person name="Tang H."/>
            <person name="Lucas S.M."/>
            <person name="Robertson H.M."/>
            <person name="Bork P."/>
            <person name="Koonin E.V."/>
            <person name="Zdobnov E.M."/>
            <person name="Grigoriev I.V."/>
            <person name="Lynch M."/>
            <person name="Boore J.L."/>
        </authorList>
    </citation>
    <scope>NUCLEOTIDE SEQUENCE [LARGE SCALE GENOMIC DNA]</scope>
</reference>
<keyword evidence="3" id="KW-1185">Reference proteome</keyword>
<protein>
    <submittedName>
        <fullName evidence="2">Uncharacterized protein</fullName>
    </submittedName>
</protein>
<evidence type="ECO:0000313" key="3">
    <source>
        <dbReference type="Proteomes" id="UP000000305"/>
    </source>
</evidence>
<dbReference type="InParanoid" id="E9G8B5"/>
<accession>E9G8B5</accession>
<dbReference type="EMBL" id="GL732535">
    <property type="protein sequence ID" value="EFX84303.1"/>
    <property type="molecule type" value="Genomic_DNA"/>
</dbReference>
<dbReference type="HOGENOM" id="CLU_2040384_0_0_1"/>